<evidence type="ECO:0000256" key="3">
    <source>
        <dbReference type="RuleBase" id="RU003719"/>
    </source>
</evidence>
<dbReference type="CDD" id="cd05301">
    <property type="entry name" value="GDH"/>
    <property type="match status" value="1"/>
</dbReference>
<reference evidence="7" key="1">
    <citation type="journal article" date="2019" name="Int. J. Syst. Evol. Microbiol.">
        <title>The Global Catalogue of Microorganisms (GCM) 10K type strain sequencing project: providing services to taxonomists for standard genome sequencing and annotation.</title>
        <authorList>
            <consortium name="The Broad Institute Genomics Platform"/>
            <consortium name="The Broad Institute Genome Sequencing Center for Infectious Disease"/>
            <person name="Wu L."/>
            <person name="Ma J."/>
        </authorList>
    </citation>
    <scope>NUCLEOTIDE SEQUENCE [LARGE SCALE GENOMIC DNA]</scope>
    <source>
        <strain evidence="7">JCM 16904</strain>
    </source>
</reference>
<dbReference type="SUPFAM" id="SSF51735">
    <property type="entry name" value="NAD(P)-binding Rossmann-fold domains"/>
    <property type="match status" value="1"/>
</dbReference>
<dbReference type="EMBL" id="BAAAZP010000152">
    <property type="protein sequence ID" value="GAA3698447.1"/>
    <property type="molecule type" value="Genomic_DNA"/>
</dbReference>
<gene>
    <name evidence="6" type="ORF">GCM10022224_075540</name>
</gene>
<dbReference type="PANTHER" id="PTHR10996:SF283">
    <property type="entry name" value="GLYOXYLATE_HYDROXYPYRUVATE REDUCTASE B"/>
    <property type="match status" value="1"/>
</dbReference>
<dbReference type="InterPro" id="IPR006140">
    <property type="entry name" value="D-isomer_DH_NAD-bd"/>
</dbReference>
<dbReference type="Pfam" id="PF00389">
    <property type="entry name" value="2-Hacid_dh"/>
    <property type="match status" value="1"/>
</dbReference>
<dbReference type="PROSITE" id="PS00671">
    <property type="entry name" value="D_2_HYDROXYACID_DH_3"/>
    <property type="match status" value="1"/>
</dbReference>
<dbReference type="InterPro" id="IPR029753">
    <property type="entry name" value="D-isomer_DH_CS"/>
</dbReference>
<name>A0ABP7D2I5_9ACTN</name>
<accession>A0ABP7D2I5</accession>
<dbReference type="PROSITE" id="PS00670">
    <property type="entry name" value="D_2_HYDROXYACID_DH_2"/>
    <property type="match status" value="1"/>
</dbReference>
<protein>
    <submittedName>
        <fullName evidence="6">D-glycerate dehydrogenase</fullName>
    </submittedName>
</protein>
<sequence length="323" mass="33962">MNRPKVVVTGRLPEPVLAGLAEVGTLWTPPPHSGPLSPEALRAAVPGASAVVSMLHDQIDAAVADAAGRGLRVVANVAVGYDNLDVTALRERGVVATNTPGVLTDATADLTMGLLLAVTRRLGEGERLIRDGRPWRFALEFMLGSQVTGKLLGVVGLGEIGRAVARRARAFGMRVAYTGPRRADPEVERELDATYLSQADLLARSDAVTLHCPLTPRTRHLIDAAALSAMKPTAFLVNTSRGAVVDEAALVEALRSHAIAGAGLDVFEDEPRVHPRLLELDNVVLVPHLGSATTETRTAMARLAADNVRAVLSGAPPLTPITG</sequence>
<feature type="domain" description="D-isomer specific 2-hydroxyacid dehydrogenase catalytic" evidence="4">
    <location>
        <begin position="35"/>
        <end position="320"/>
    </location>
</feature>
<proteinExistence type="inferred from homology"/>
<dbReference type="InterPro" id="IPR006139">
    <property type="entry name" value="D-isomer_2_OHA_DH_cat_dom"/>
</dbReference>
<keyword evidence="7" id="KW-1185">Reference proteome</keyword>
<comment type="similarity">
    <text evidence="1 3">Belongs to the D-isomer specific 2-hydroxyacid dehydrogenase family.</text>
</comment>
<organism evidence="6 7">
    <name type="scientific">Nonomuraea antimicrobica</name>
    <dbReference type="NCBI Taxonomy" id="561173"/>
    <lineage>
        <taxon>Bacteria</taxon>
        <taxon>Bacillati</taxon>
        <taxon>Actinomycetota</taxon>
        <taxon>Actinomycetes</taxon>
        <taxon>Streptosporangiales</taxon>
        <taxon>Streptosporangiaceae</taxon>
        <taxon>Nonomuraea</taxon>
    </lineage>
</organism>
<dbReference type="InterPro" id="IPR036291">
    <property type="entry name" value="NAD(P)-bd_dom_sf"/>
</dbReference>
<evidence type="ECO:0000256" key="1">
    <source>
        <dbReference type="ARBA" id="ARBA00005854"/>
    </source>
</evidence>
<evidence type="ECO:0000256" key="2">
    <source>
        <dbReference type="ARBA" id="ARBA00023002"/>
    </source>
</evidence>
<evidence type="ECO:0000313" key="7">
    <source>
        <dbReference type="Proteomes" id="UP001500902"/>
    </source>
</evidence>
<dbReference type="Pfam" id="PF02826">
    <property type="entry name" value="2-Hacid_dh_C"/>
    <property type="match status" value="1"/>
</dbReference>
<keyword evidence="2 3" id="KW-0560">Oxidoreductase</keyword>
<dbReference type="PANTHER" id="PTHR10996">
    <property type="entry name" value="2-HYDROXYACID DEHYDROGENASE-RELATED"/>
    <property type="match status" value="1"/>
</dbReference>
<dbReference type="SUPFAM" id="SSF52283">
    <property type="entry name" value="Formate/glycerate dehydrogenase catalytic domain-like"/>
    <property type="match status" value="1"/>
</dbReference>
<evidence type="ECO:0000313" key="6">
    <source>
        <dbReference type="EMBL" id="GAA3698447.1"/>
    </source>
</evidence>
<evidence type="ECO:0000259" key="5">
    <source>
        <dbReference type="Pfam" id="PF02826"/>
    </source>
</evidence>
<comment type="caution">
    <text evidence="6">The sequence shown here is derived from an EMBL/GenBank/DDBJ whole genome shotgun (WGS) entry which is preliminary data.</text>
</comment>
<dbReference type="Proteomes" id="UP001500902">
    <property type="component" value="Unassembled WGS sequence"/>
</dbReference>
<dbReference type="Gene3D" id="3.40.50.720">
    <property type="entry name" value="NAD(P)-binding Rossmann-like Domain"/>
    <property type="match status" value="2"/>
</dbReference>
<evidence type="ECO:0000259" key="4">
    <source>
        <dbReference type="Pfam" id="PF00389"/>
    </source>
</evidence>
<feature type="domain" description="D-isomer specific 2-hydroxyacid dehydrogenase NAD-binding" evidence="5">
    <location>
        <begin position="112"/>
        <end position="290"/>
    </location>
</feature>
<dbReference type="InterPro" id="IPR050223">
    <property type="entry name" value="D-isomer_2-hydroxyacid_DH"/>
</dbReference>